<dbReference type="PROSITE" id="PS51354">
    <property type="entry name" value="GLUTAREDOXIN_2"/>
    <property type="match status" value="1"/>
</dbReference>
<protein>
    <submittedName>
        <fullName evidence="2">NrdH-redoxin</fullName>
    </submittedName>
</protein>
<dbReference type="InterPro" id="IPR002109">
    <property type="entry name" value="Glutaredoxin"/>
</dbReference>
<dbReference type="EMBL" id="PEYM01000059">
    <property type="protein sequence ID" value="PIS30241.1"/>
    <property type="molecule type" value="Genomic_DNA"/>
</dbReference>
<dbReference type="NCBIfam" id="TIGR02196">
    <property type="entry name" value="GlrX_YruB"/>
    <property type="match status" value="1"/>
</dbReference>
<evidence type="ECO:0000313" key="3">
    <source>
        <dbReference type="Proteomes" id="UP000231343"/>
    </source>
</evidence>
<name>A0A2H0XYW0_UNCSA</name>
<dbReference type="SUPFAM" id="SSF52833">
    <property type="entry name" value="Thioredoxin-like"/>
    <property type="match status" value="1"/>
</dbReference>
<reference evidence="2 3" key="1">
    <citation type="submission" date="2017-09" db="EMBL/GenBank/DDBJ databases">
        <title>Depth-based differentiation of microbial function through sediment-hosted aquifers and enrichment of novel symbionts in the deep terrestrial subsurface.</title>
        <authorList>
            <person name="Probst A.J."/>
            <person name="Ladd B."/>
            <person name="Jarett J.K."/>
            <person name="Geller-Mcgrath D.E."/>
            <person name="Sieber C.M."/>
            <person name="Emerson J.B."/>
            <person name="Anantharaman K."/>
            <person name="Thomas B.C."/>
            <person name="Malmstrom R."/>
            <person name="Stieglmeier M."/>
            <person name="Klingl A."/>
            <person name="Woyke T."/>
            <person name="Ryan C.M."/>
            <person name="Banfield J.F."/>
        </authorList>
    </citation>
    <scope>NUCLEOTIDE SEQUENCE [LARGE SCALE GENOMIC DNA]</scope>
    <source>
        <strain evidence="2">CG08_land_8_20_14_0_20_45_16</strain>
    </source>
</reference>
<comment type="caution">
    <text evidence="2">The sequence shown here is derived from an EMBL/GenBank/DDBJ whole genome shotgun (WGS) entry which is preliminary data.</text>
</comment>
<evidence type="ECO:0000313" key="2">
    <source>
        <dbReference type="EMBL" id="PIS30241.1"/>
    </source>
</evidence>
<dbReference type="GO" id="GO:0045454">
    <property type="term" value="P:cell redox homeostasis"/>
    <property type="evidence" value="ECO:0007669"/>
    <property type="project" value="TreeGrafter"/>
</dbReference>
<dbReference type="AlphaFoldDB" id="A0A2H0XYW0"/>
<dbReference type="PROSITE" id="PS00195">
    <property type="entry name" value="GLUTAREDOXIN_1"/>
    <property type="match status" value="1"/>
</dbReference>
<gene>
    <name evidence="2" type="ORF">COT42_03440</name>
</gene>
<dbReference type="GO" id="GO:0009055">
    <property type="term" value="F:electron transfer activity"/>
    <property type="evidence" value="ECO:0007669"/>
    <property type="project" value="TreeGrafter"/>
</dbReference>
<accession>A0A2H0XYW0</accession>
<dbReference type="Gene3D" id="3.40.30.10">
    <property type="entry name" value="Glutaredoxin"/>
    <property type="match status" value="1"/>
</dbReference>
<dbReference type="Pfam" id="PF00462">
    <property type="entry name" value="Glutaredoxin"/>
    <property type="match status" value="1"/>
</dbReference>
<organism evidence="2 3">
    <name type="scientific">Candidatus Saganbacteria bacterium CG08_land_8_20_14_0_20_45_16</name>
    <dbReference type="NCBI Taxonomy" id="2014293"/>
    <lineage>
        <taxon>Bacteria</taxon>
        <taxon>Bacillati</taxon>
        <taxon>Saganbacteria</taxon>
    </lineage>
</organism>
<dbReference type="PANTHER" id="PTHR34386">
    <property type="entry name" value="GLUTAREDOXIN"/>
    <property type="match status" value="1"/>
</dbReference>
<evidence type="ECO:0000259" key="1">
    <source>
        <dbReference type="Pfam" id="PF00462"/>
    </source>
</evidence>
<dbReference type="InterPro" id="IPR011767">
    <property type="entry name" value="GLR_AS"/>
</dbReference>
<dbReference type="InterPro" id="IPR036249">
    <property type="entry name" value="Thioredoxin-like_sf"/>
</dbReference>
<dbReference type="InterPro" id="IPR011911">
    <property type="entry name" value="GlrX_YruB"/>
</dbReference>
<dbReference type="CDD" id="cd02976">
    <property type="entry name" value="NrdH"/>
    <property type="match status" value="1"/>
</dbReference>
<sequence length="77" mass="8379">MATVKIYSTPTCPYCKMVKDFLAEQHVEFENIDVASNQTAAQEMIAKSGQMGVPVLEIDGQVIVGFDKAKIKSTLGL</sequence>
<proteinExistence type="predicted"/>
<dbReference type="Proteomes" id="UP000231343">
    <property type="component" value="Unassembled WGS sequence"/>
</dbReference>
<dbReference type="InterPro" id="IPR051548">
    <property type="entry name" value="Grx-like_ET"/>
</dbReference>
<dbReference type="PANTHER" id="PTHR34386:SF1">
    <property type="entry name" value="GLUTAREDOXIN-LIKE PROTEIN NRDH"/>
    <property type="match status" value="1"/>
</dbReference>
<feature type="domain" description="Glutaredoxin" evidence="1">
    <location>
        <begin position="4"/>
        <end position="63"/>
    </location>
</feature>